<evidence type="ECO:0000313" key="3">
    <source>
        <dbReference type="EMBL" id="AVL94474.1"/>
    </source>
</evidence>
<name>A0A2P1EKR8_9VIRU</name>
<organism evidence="3 4">
    <name type="scientific">Moumouvirus australiensis</name>
    <dbReference type="NCBI Taxonomy" id="2109587"/>
    <lineage>
        <taxon>Viruses</taxon>
        <taxon>Varidnaviria</taxon>
        <taxon>Bamfordvirae</taxon>
        <taxon>Nucleocytoviricota</taxon>
        <taxon>Megaviricetes</taxon>
        <taxon>Imitervirales</taxon>
        <taxon>Mimiviridae</taxon>
        <taxon>Megamimivirinae</taxon>
        <taxon>Moumouvirus</taxon>
        <taxon>Moumouvirus australiense</taxon>
    </lineage>
</organism>
<reference evidence="4" key="1">
    <citation type="submission" date="2018-01" db="EMBL/GenBank/DDBJ databases">
        <title>Testimony of 'menage a trois' revealed by the proteome of Megavirus virophage.</title>
        <authorList>
            <person name="Jeudy S."/>
            <person name="Bertaux L."/>
            <person name="Alempic J.-M."/>
            <person name="Lartigue A."/>
            <person name="Legendre M."/>
            <person name="Philippe N."/>
            <person name="Beucher L."/>
            <person name="Biondi E."/>
            <person name="Juul S."/>
            <person name="Turner D."/>
            <person name="Coute Y."/>
            <person name="Claverie J.-M."/>
            <person name="Abergel C."/>
        </authorList>
    </citation>
    <scope>NUCLEOTIDE SEQUENCE [LARGE SCALE GENOMIC DNA]</scope>
</reference>
<accession>A0A2P1EKR8</accession>
<dbReference type="PROSITE" id="PS50297">
    <property type="entry name" value="ANK_REP_REGION"/>
    <property type="match status" value="1"/>
</dbReference>
<dbReference type="SUPFAM" id="SSF48403">
    <property type="entry name" value="Ankyrin repeat"/>
    <property type="match status" value="1"/>
</dbReference>
<gene>
    <name evidence="3" type="ORF">mc_87</name>
</gene>
<proteinExistence type="predicted"/>
<dbReference type="Gene3D" id="1.25.40.20">
    <property type="entry name" value="Ankyrin repeat-containing domain"/>
    <property type="match status" value="1"/>
</dbReference>
<dbReference type="InterPro" id="IPR002110">
    <property type="entry name" value="Ankyrin_rpt"/>
</dbReference>
<dbReference type="EMBL" id="MG807320">
    <property type="protein sequence ID" value="AVL94474.1"/>
    <property type="molecule type" value="Genomic_DNA"/>
</dbReference>
<dbReference type="SMART" id="SM00248">
    <property type="entry name" value="ANK"/>
    <property type="match status" value="4"/>
</dbReference>
<evidence type="ECO:0000256" key="1">
    <source>
        <dbReference type="ARBA" id="ARBA00022737"/>
    </source>
</evidence>
<dbReference type="PANTHER" id="PTHR24188:SF29">
    <property type="entry name" value="GH09064P"/>
    <property type="match status" value="1"/>
</dbReference>
<keyword evidence="4" id="KW-1185">Reference proteome</keyword>
<dbReference type="InterPro" id="IPR036770">
    <property type="entry name" value="Ankyrin_rpt-contain_sf"/>
</dbReference>
<evidence type="ECO:0000256" key="2">
    <source>
        <dbReference type="ARBA" id="ARBA00023043"/>
    </source>
</evidence>
<sequence length="271" mass="31753">MQSKVYYKFTRDNEKNGEYQYVDGINRIDENDSLNNKKLFCYGITNVFSFLFAGAKYVREVKVEKDWIISYSKTITDCFYAKKMIFTTRLDLTDISTFTYLFNKLTKTYSQDNLTLKWARVLEWACGEGHIDIVKHIFSLINPDSKLINECLHYPIKYGRLEVVKYLIEKGADFCPYKNPYIYDSFEICSHKGHMETVKYLLSLVNDVNELFCFYDKNMRSLLSDVEYCKILVERGLGYGKHNECLKHCVQNGYINSVKYLVSIGADIQSI</sequence>
<keyword evidence="1" id="KW-0677">Repeat</keyword>
<protein>
    <submittedName>
        <fullName evidence="3">Ankyrin repeat protein</fullName>
    </submittedName>
</protein>
<dbReference type="PROSITE" id="PS50088">
    <property type="entry name" value="ANK_REPEAT"/>
    <property type="match status" value="1"/>
</dbReference>
<evidence type="ECO:0000313" key="4">
    <source>
        <dbReference type="Proteomes" id="UP000289600"/>
    </source>
</evidence>
<keyword evidence="2" id="KW-0040">ANK repeat</keyword>
<dbReference type="PANTHER" id="PTHR24188">
    <property type="entry name" value="ANKYRIN REPEAT PROTEIN"/>
    <property type="match status" value="1"/>
</dbReference>
<dbReference type="Proteomes" id="UP000289600">
    <property type="component" value="Segment"/>
</dbReference>
<dbReference type="Pfam" id="PF12796">
    <property type="entry name" value="Ank_2"/>
    <property type="match status" value="1"/>
</dbReference>